<reference evidence="4" key="1">
    <citation type="submission" date="2019-08" db="EMBL/GenBank/DDBJ databases">
        <title>The genome of the North American firefly Photinus pyralis.</title>
        <authorList>
            <consortium name="Photinus pyralis genome working group"/>
            <person name="Fallon T.R."/>
            <person name="Sander Lower S.E."/>
            <person name="Weng J.-K."/>
        </authorList>
    </citation>
    <scope>NUCLEOTIDE SEQUENCE</scope>
    <source>
        <strain evidence="4">TRF0915ILg1</strain>
        <tissue evidence="4">Whole body</tissue>
    </source>
</reference>
<dbReference type="InterPro" id="IPR000172">
    <property type="entry name" value="GMC_OxRdtase_N"/>
</dbReference>
<feature type="domain" description="Glucose-methanol-choline oxidoreductase N-terminal" evidence="3">
    <location>
        <begin position="471"/>
        <end position="485"/>
    </location>
</feature>
<protein>
    <recommendedName>
        <fullName evidence="3">Glucose-methanol-choline oxidoreductase N-terminal domain-containing protein</fullName>
    </recommendedName>
</protein>
<dbReference type="InterPro" id="IPR012132">
    <property type="entry name" value="GMC_OxRdtase"/>
</dbReference>
<evidence type="ECO:0000256" key="2">
    <source>
        <dbReference type="SAM" id="MobiDB-lite"/>
    </source>
</evidence>
<comment type="similarity">
    <text evidence="1">Belongs to the GMC oxidoreductase family.</text>
</comment>
<keyword evidence="5" id="KW-1185">Reference proteome</keyword>
<accession>A0A8K0DB23</accession>
<dbReference type="PANTHER" id="PTHR11552:SF154">
    <property type="entry name" value="FI04917P"/>
    <property type="match status" value="1"/>
</dbReference>
<dbReference type="SUPFAM" id="SSF54373">
    <property type="entry name" value="FAD-linked reductases, C-terminal domain"/>
    <property type="match status" value="1"/>
</dbReference>
<proteinExistence type="inferred from homology"/>
<comment type="caution">
    <text evidence="4">The sequence shown here is derived from an EMBL/GenBank/DDBJ whole genome shotgun (WGS) entry which is preliminary data.</text>
</comment>
<evidence type="ECO:0000256" key="1">
    <source>
        <dbReference type="ARBA" id="ARBA00010790"/>
    </source>
</evidence>
<dbReference type="OrthoDB" id="269227at2759"/>
<dbReference type="SUPFAM" id="SSF51905">
    <property type="entry name" value="FAD/NAD(P)-binding domain"/>
    <property type="match status" value="1"/>
</dbReference>
<dbReference type="InterPro" id="IPR036188">
    <property type="entry name" value="FAD/NAD-bd_sf"/>
</dbReference>
<dbReference type="PROSITE" id="PS00624">
    <property type="entry name" value="GMC_OXRED_2"/>
    <property type="match status" value="1"/>
</dbReference>
<dbReference type="GO" id="GO:0050660">
    <property type="term" value="F:flavin adenine dinucleotide binding"/>
    <property type="evidence" value="ECO:0007669"/>
    <property type="project" value="InterPro"/>
</dbReference>
<dbReference type="EMBL" id="VTPC01002362">
    <property type="protein sequence ID" value="KAF2900126.1"/>
    <property type="molecule type" value="Genomic_DNA"/>
</dbReference>
<feature type="region of interest" description="Disordered" evidence="2">
    <location>
        <begin position="140"/>
        <end position="162"/>
    </location>
</feature>
<sequence length="791" mass="89387">MPRKYIKKKIEERSSRDDLLRAQYNVPVAVIYHRIKARDIPENKMEGGRPTALSASVENQIVECLKACARMEYLCNKEELRDLIRTWEVWRESNTENNIKNSFLTTGVFPVNSDKFSKEEFNPIELKRYKENKQTIIENNQTLQEDNGEASLETGSADETNKHSVTTTTMTTASNTISAEPKKVTPRLKQAQYGAVFTTVEVLNRLREGEFRRSTHLNMFAAYAMWMKKAETLRLLDLMTDFLLKAGIEEPDVAQVPSLATTLQRSNIDWAPMTQLSTTSCTARSQSRCAWFHGRVMGGSSSMNYMLYMRGNPLDYDEWVRLGNPGWNFKDVLPYFLKSEDNKNIDQLDPQYHSTGGYQAVSLHTYQDQNIFALINAFKELGLPEIDQNSASQLGVMLGQGIVNNGRRVSTNDAFIRPIRNTRNNLSILTNANVIRVLIDPQTKKAYGVEYVRNKMQYTVLAKKEVIVSAGAINSPKVLMLSGIGPSKHLQSHGIEVLQDLPVGYNLQDHTTFDGLVFALNKSSTMVDDARRNADLHYYIASNRGPLSSSALLQISAMVQTKYATDLRQEIQYMFDATNVYNFFTDPILTTDSNTNAMSYYDGIMVRPILLNPQSRGIIMLNDSDPINGTPLIYANTFTETIDLLRLIDGAKQSVNLLTTESLQKLDARLINTPLPACAGYQFGSDEYWGCIIQSYTNTIHHPVGTCKMGPKNDQTAVVDARLRVHGINNLRVIDASIMPIITRGNTNAPTIMIGEKGSDFIKQDWLNHQNDAERGYYEVEEILEEKWEII</sequence>
<dbReference type="Pfam" id="PF00732">
    <property type="entry name" value="GMC_oxred_N"/>
    <property type="match status" value="1"/>
</dbReference>
<dbReference type="PANTHER" id="PTHR11552">
    <property type="entry name" value="GLUCOSE-METHANOL-CHOLINE GMC OXIDOREDUCTASE"/>
    <property type="match status" value="1"/>
</dbReference>
<dbReference type="AlphaFoldDB" id="A0A8K0DB23"/>
<dbReference type="InterPro" id="IPR007867">
    <property type="entry name" value="GMC_OxRtase_C"/>
</dbReference>
<dbReference type="Proteomes" id="UP000801492">
    <property type="component" value="Unassembled WGS sequence"/>
</dbReference>
<gene>
    <name evidence="4" type="ORF">ILUMI_06044</name>
</gene>
<evidence type="ECO:0000259" key="3">
    <source>
        <dbReference type="PROSITE" id="PS00624"/>
    </source>
</evidence>
<dbReference type="Gene3D" id="3.30.560.10">
    <property type="entry name" value="Glucose Oxidase, domain 3"/>
    <property type="match status" value="1"/>
</dbReference>
<evidence type="ECO:0000313" key="4">
    <source>
        <dbReference type="EMBL" id="KAF2900126.1"/>
    </source>
</evidence>
<dbReference type="GO" id="GO:0016614">
    <property type="term" value="F:oxidoreductase activity, acting on CH-OH group of donors"/>
    <property type="evidence" value="ECO:0007669"/>
    <property type="project" value="InterPro"/>
</dbReference>
<dbReference type="Gene3D" id="3.50.50.60">
    <property type="entry name" value="FAD/NAD(P)-binding domain"/>
    <property type="match status" value="1"/>
</dbReference>
<dbReference type="Pfam" id="PF05199">
    <property type="entry name" value="GMC_oxred_C"/>
    <property type="match status" value="1"/>
</dbReference>
<name>A0A8K0DB23_IGNLU</name>
<organism evidence="4 5">
    <name type="scientific">Ignelater luminosus</name>
    <name type="common">Cucubano</name>
    <name type="synonym">Pyrophorus luminosus</name>
    <dbReference type="NCBI Taxonomy" id="2038154"/>
    <lineage>
        <taxon>Eukaryota</taxon>
        <taxon>Metazoa</taxon>
        <taxon>Ecdysozoa</taxon>
        <taxon>Arthropoda</taxon>
        <taxon>Hexapoda</taxon>
        <taxon>Insecta</taxon>
        <taxon>Pterygota</taxon>
        <taxon>Neoptera</taxon>
        <taxon>Endopterygota</taxon>
        <taxon>Coleoptera</taxon>
        <taxon>Polyphaga</taxon>
        <taxon>Elateriformia</taxon>
        <taxon>Elateroidea</taxon>
        <taxon>Elateridae</taxon>
        <taxon>Agrypninae</taxon>
        <taxon>Pyrophorini</taxon>
        <taxon>Ignelater</taxon>
    </lineage>
</organism>
<evidence type="ECO:0000313" key="5">
    <source>
        <dbReference type="Proteomes" id="UP000801492"/>
    </source>
</evidence>